<proteinExistence type="predicted"/>
<accession>A0ABQ6I928</accession>
<dbReference type="Gene3D" id="1.10.30.50">
    <property type="match status" value="1"/>
</dbReference>
<protein>
    <recommendedName>
        <fullName evidence="1">HNH nuclease domain-containing protein</fullName>
    </recommendedName>
</protein>
<name>A0ABQ6I928_9MICO</name>
<dbReference type="CDD" id="cd00085">
    <property type="entry name" value="HNHc"/>
    <property type="match status" value="1"/>
</dbReference>
<gene>
    <name evidence="2" type="ORF">GCM10025864_39830</name>
</gene>
<dbReference type="EMBL" id="BSUK01000001">
    <property type="protein sequence ID" value="GMA26224.1"/>
    <property type="molecule type" value="Genomic_DNA"/>
</dbReference>
<comment type="caution">
    <text evidence="2">The sequence shown here is derived from an EMBL/GenBank/DDBJ whole genome shotgun (WGS) entry which is preliminary data.</text>
</comment>
<dbReference type="InterPro" id="IPR029471">
    <property type="entry name" value="HNH_5"/>
</dbReference>
<evidence type="ECO:0000259" key="1">
    <source>
        <dbReference type="SMART" id="SM00507"/>
    </source>
</evidence>
<dbReference type="RefSeq" id="WP_284294577.1">
    <property type="nucleotide sequence ID" value="NZ_BSUK01000001.1"/>
</dbReference>
<dbReference type="InterPro" id="IPR052892">
    <property type="entry name" value="NA-targeting_endonuclease"/>
</dbReference>
<dbReference type="PANTHER" id="PTHR33877">
    <property type="entry name" value="SLL1193 PROTEIN"/>
    <property type="match status" value="1"/>
</dbReference>
<dbReference type="SMART" id="SM00507">
    <property type="entry name" value="HNHc"/>
    <property type="match status" value="1"/>
</dbReference>
<evidence type="ECO:0000313" key="3">
    <source>
        <dbReference type="Proteomes" id="UP001157091"/>
    </source>
</evidence>
<dbReference type="InterPro" id="IPR003615">
    <property type="entry name" value="HNH_nuc"/>
</dbReference>
<keyword evidence="3" id="KW-1185">Reference proteome</keyword>
<sequence length="194" mass="21328">MTRTTTRATATHATAARTMANATRPLAGADRLVRSSTLLLNASYEVLCFVETPRALTLLVNEQVDVVQAAPDRFVHSRHLTLPWPTIVALRHYVLVPYDVQATTETASRSQVLARDKHTCAYCGGRGTTIDHVVPQSRGGLNTWTNLVACCAPCNNRKADRTPEEAGMRLLFEPHPPRDASALQRMVWDLIGQG</sequence>
<dbReference type="PANTHER" id="PTHR33877:SF2">
    <property type="entry name" value="OS07G0170200 PROTEIN"/>
    <property type="match status" value="1"/>
</dbReference>
<dbReference type="Pfam" id="PF14279">
    <property type="entry name" value="HNH_5"/>
    <property type="match status" value="1"/>
</dbReference>
<feature type="domain" description="HNH nuclease" evidence="1">
    <location>
        <begin position="107"/>
        <end position="156"/>
    </location>
</feature>
<dbReference type="Proteomes" id="UP001157091">
    <property type="component" value="Unassembled WGS sequence"/>
</dbReference>
<evidence type="ECO:0000313" key="2">
    <source>
        <dbReference type="EMBL" id="GMA26224.1"/>
    </source>
</evidence>
<reference evidence="3" key="1">
    <citation type="journal article" date="2019" name="Int. J. Syst. Evol. Microbiol.">
        <title>The Global Catalogue of Microorganisms (GCM) 10K type strain sequencing project: providing services to taxonomists for standard genome sequencing and annotation.</title>
        <authorList>
            <consortium name="The Broad Institute Genomics Platform"/>
            <consortium name="The Broad Institute Genome Sequencing Center for Infectious Disease"/>
            <person name="Wu L."/>
            <person name="Ma J."/>
        </authorList>
    </citation>
    <scope>NUCLEOTIDE SEQUENCE [LARGE SCALE GENOMIC DNA]</scope>
    <source>
        <strain evidence="3">NBRC 106348</strain>
    </source>
</reference>
<organism evidence="2 3">
    <name type="scientific">Luteimicrobium album</name>
    <dbReference type="NCBI Taxonomy" id="1054550"/>
    <lineage>
        <taxon>Bacteria</taxon>
        <taxon>Bacillati</taxon>
        <taxon>Actinomycetota</taxon>
        <taxon>Actinomycetes</taxon>
        <taxon>Micrococcales</taxon>
        <taxon>Luteimicrobium</taxon>
    </lineage>
</organism>